<evidence type="ECO:0000313" key="2">
    <source>
        <dbReference type="EMBL" id="BAI80340.1"/>
    </source>
</evidence>
<keyword evidence="1" id="KW-1133">Transmembrane helix</keyword>
<evidence type="ECO:0000313" key="3">
    <source>
        <dbReference type="Proteomes" id="UP000001520"/>
    </source>
</evidence>
<organism evidence="2 3">
    <name type="scientific">Deferribacter desulfuricans (strain DSM 14783 / JCM 11476 / NBRC 101012 / SSM1)</name>
    <dbReference type="NCBI Taxonomy" id="639282"/>
    <lineage>
        <taxon>Bacteria</taxon>
        <taxon>Pseudomonadati</taxon>
        <taxon>Deferribacterota</taxon>
        <taxon>Deferribacteres</taxon>
        <taxon>Deferribacterales</taxon>
        <taxon>Deferribacteraceae</taxon>
        <taxon>Deferribacter</taxon>
    </lineage>
</organism>
<gene>
    <name evidence="2" type="ordered locus">DEFDS_0864</name>
</gene>
<keyword evidence="1" id="KW-0812">Transmembrane</keyword>
<dbReference type="EMBL" id="AP011529">
    <property type="protein sequence ID" value="BAI80340.1"/>
    <property type="molecule type" value="Genomic_DNA"/>
</dbReference>
<proteinExistence type="predicted"/>
<sequence>MINLIFIFSYKIEIEEQLKKEIQLYLTLKTAKKKFKLPDYLLIENKLSFKKDYTLFNVNGEKYIYIKSSYIKDKLKDKLFIIFYWDMIAIFSVAILYYLVLYRLIIKEKNYLKNFEILLLIFSHKLRNFLTTSKLNLHLIKTENKAQLERLFHAHENLAKDLENIQYFIKRLPTQNQSKNKINIPNLIKSLIDELELNKHFSIKFNCSEIYINAPYQDIYFALYLLFDNILKHAGQNVTIKCGKIKKLKYLIIKNDISENETKGLGVGLNVAEKLLATHGFKIKRKITSNFTIAIKF</sequence>
<dbReference type="HOGENOM" id="CLU_055096_0_0_0"/>
<dbReference type="OrthoDB" id="12326at2"/>
<evidence type="ECO:0000256" key="1">
    <source>
        <dbReference type="SAM" id="Phobius"/>
    </source>
</evidence>
<dbReference type="Proteomes" id="UP000001520">
    <property type="component" value="Chromosome"/>
</dbReference>
<dbReference type="KEGG" id="ddf:DEFDS_0864"/>
<keyword evidence="3" id="KW-1185">Reference proteome</keyword>
<dbReference type="eggNOG" id="COG0642">
    <property type="taxonomic scope" value="Bacteria"/>
</dbReference>
<reference evidence="2 3" key="1">
    <citation type="journal article" date="2010" name="DNA Res.">
        <title>Bacterial lifestyle in a deep-sea hydrothermal vent chimney revealed by the genome sequence of the thermophilic bacterium Deferribacter desulfuricans SSM1.</title>
        <authorList>
            <person name="Takaki Y."/>
            <person name="Shimamura S."/>
            <person name="Nakagawa S."/>
            <person name="Fukuhara Y."/>
            <person name="Horikawa H."/>
            <person name="Ankai A."/>
            <person name="Harada T."/>
            <person name="Hosoyama A."/>
            <person name="Oguchi A."/>
            <person name="Fukui S."/>
            <person name="Fujita N."/>
            <person name="Takami H."/>
            <person name="Takai K."/>
        </authorList>
    </citation>
    <scope>NUCLEOTIDE SEQUENCE [LARGE SCALE GENOMIC DNA]</scope>
    <source>
        <strain evidence="3">DSM 14783 / JCM 11476 / NBRC 101012 / SSM1</strain>
    </source>
</reference>
<protein>
    <submittedName>
        <fullName evidence="2">Uncharacterized protein</fullName>
    </submittedName>
</protein>
<dbReference type="SUPFAM" id="SSF55874">
    <property type="entry name" value="ATPase domain of HSP90 chaperone/DNA topoisomerase II/histidine kinase"/>
    <property type="match status" value="1"/>
</dbReference>
<dbReference type="RefSeq" id="WP_013007588.1">
    <property type="nucleotide sequence ID" value="NC_013939.1"/>
</dbReference>
<keyword evidence="1" id="KW-0472">Membrane</keyword>
<name>D3PCL7_DEFDS</name>
<feature type="transmembrane region" description="Helical" evidence="1">
    <location>
        <begin position="79"/>
        <end position="100"/>
    </location>
</feature>
<dbReference type="STRING" id="639282.DEFDS_0864"/>
<dbReference type="InterPro" id="IPR036890">
    <property type="entry name" value="HATPase_C_sf"/>
</dbReference>
<dbReference type="AlphaFoldDB" id="D3PCL7"/>
<accession>D3PCL7</accession>